<evidence type="ECO:0000313" key="3">
    <source>
        <dbReference type="EMBL" id="KYN42539.1"/>
    </source>
</evidence>
<feature type="domain" description="PAS" evidence="2">
    <location>
        <begin position="621"/>
        <end position="655"/>
    </location>
</feature>
<evidence type="ECO:0000259" key="2">
    <source>
        <dbReference type="PROSITE" id="PS50112"/>
    </source>
</evidence>
<dbReference type="STRING" id="34720.A0A195FRK3"/>
<reference evidence="3 4" key="1">
    <citation type="submission" date="2016-03" db="EMBL/GenBank/DDBJ databases">
        <title>Trachymyrmex septentrionalis WGS genome.</title>
        <authorList>
            <person name="Nygaard S."/>
            <person name="Hu H."/>
            <person name="Boomsma J."/>
            <person name="Zhang G."/>
        </authorList>
    </citation>
    <scope>NUCLEOTIDE SEQUENCE [LARGE SCALE GENOMIC DNA]</scope>
    <source>
        <strain evidence="3">Tsep2-gDNA-1</strain>
        <tissue evidence="3">Whole body</tissue>
    </source>
</reference>
<dbReference type="Proteomes" id="UP000078541">
    <property type="component" value="Unassembled WGS sequence"/>
</dbReference>
<dbReference type="EMBL" id="KQ981340">
    <property type="protein sequence ID" value="KYN42539.1"/>
    <property type="molecule type" value="Genomic_DNA"/>
</dbReference>
<dbReference type="Pfam" id="PF14598">
    <property type="entry name" value="PAS_11"/>
    <property type="match status" value="1"/>
</dbReference>
<protein>
    <submittedName>
        <fullName evidence="3">Aryl hydrocarbon receptor nuclear translocator-like protein 2</fullName>
    </submittedName>
</protein>
<feature type="compositionally biased region" description="Basic residues" evidence="1">
    <location>
        <begin position="910"/>
        <end position="919"/>
    </location>
</feature>
<dbReference type="CDD" id="cd00130">
    <property type="entry name" value="PAS"/>
    <property type="match status" value="1"/>
</dbReference>
<accession>A0A195FRK3</accession>
<feature type="region of interest" description="Disordered" evidence="1">
    <location>
        <begin position="477"/>
        <end position="523"/>
    </location>
</feature>
<dbReference type="PANTHER" id="PTHR23042">
    <property type="entry name" value="CIRCADIAN PROTEIN CLOCK/ARNT/BMAL/PAS"/>
    <property type="match status" value="1"/>
</dbReference>
<feature type="compositionally biased region" description="Low complexity" evidence="1">
    <location>
        <begin position="483"/>
        <end position="519"/>
    </location>
</feature>
<keyword evidence="4" id="KW-1185">Reference proteome</keyword>
<keyword evidence="3" id="KW-0675">Receptor</keyword>
<proteinExistence type="predicted"/>
<feature type="region of interest" description="Disordered" evidence="1">
    <location>
        <begin position="837"/>
        <end position="882"/>
    </location>
</feature>
<dbReference type="Gene3D" id="3.30.450.20">
    <property type="entry name" value="PAS domain"/>
    <property type="match status" value="2"/>
</dbReference>
<dbReference type="SUPFAM" id="SSF55785">
    <property type="entry name" value="PYP-like sensor domain (PAS domain)"/>
    <property type="match status" value="1"/>
</dbReference>
<dbReference type="InterPro" id="IPR050933">
    <property type="entry name" value="Circadian_TF"/>
</dbReference>
<feature type="region of interest" description="Disordered" evidence="1">
    <location>
        <begin position="904"/>
        <end position="936"/>
    </location>
</feature>
<feature type="compositionally biased region" description="Polar residues" evidence="1">
    <location>
        <begin position="855"/>
        <end position="871"/>
    </location>
</feature>
<gene>
    <name evidence="3" type="ORF">ALC56_03085</name>
</gene>
<sequence>MDSPLSARFPTLISRCASATSSSASIRPICYGSTTINDEDVGDDNEPLLLKSALDGAYERMRLRGGLPPHINVASLHRLLMSGSGVPPPYRRFGWSTSSSSSRRYHHRRRRYSRRCRHSAARWRISRGRFRDFTEEERRLCEIDDSVKGSGRFRHFVSPPQWMSRKRIGGTRSLQKGSSAQVTIRIRKRKLSNGGVHQVLETLCPNTEENLASSCNRCQPQVISRAQDGARRDSELARAHRIHERARDQSGAINKLITWICGACVLPNGPIIYGRVSCALFTALGRGSTNFLPPLFKDQFDLEQFFVDHLVDSGGFFIVLTSKGNIVYVSRQVEQHLGHVQVKRLFFFSYYREILHTCIRNFHSSVLNFARVLDSHSHVEARLNFDTFGKEKNPPETSMLVSNSRLNFTRLQFAARVEAPRTCDIASHPGSPQLLKVSFMFLRENNETDDSGTVNELLGQCLFNFIYPDDLDELKRNLLPDGQPMSSSTPSPMSISQVSELTHDNSSNSSEESSTSSQRSNEKLKRFFEQRRNFKIRIAQRTNSRRDHTQYETFDVSGLLRLAEACKNMDSHGHRGRREVTSTTNDIVFAGIATLPQKRPITELSIMDANKDEYVTRHLVDGRIIYCDHRVSVIAGYLSEEISGLNAFGFMHKDDWRWTMIGLRQMYDRAEMCGSSCYRLLTKNGEFIYLRTHGYLEIDRDMNTVESFVCVNTMVTKEEGIQLIKEMKMRFSATVSASSKNLIPDLGNNVLPIDMNTQSSNSKANVEDPSQLEVAINYLISDLPSSIITEDCLSPSPMPHTQYVKAAIFSSRMPPVSAQANKIGINKINRCIVIQGKGKGKVSPKQESKHIGKLINSSSAEQSPISDSESAMPSGKPLSMFEMMNAGHNSHSNIQNADIPAQSKVLATRKSGKSSRAPRNHTSCLESSPSENDLNEGTACNIKMERGGEETFNCVKKQEVQYFDDSASDNSIASSGIEMHNRCPLKRICSDENLLVMHSKKRSNDAYTSTNINNEQQRISYLKCRSFATEYPTFSEEFNQYNDVNSQPLTVAESPNSSLHEVGTDYQQLVDPAVPLGVTNHDEEQFVDLQDLKEDTLLSSELDTSPELMMKIFGGLRNGTTDFEDFDEAKIQQLTPDDQVVNDELSRTYYQLADSMALHESQINVLARDLKNPALRIQRKNLSQLQAEHNIQKQMLKTLQQDHCKIQVSAKQKLGI</sequence>
<evidence type="ECO:0000256" key="1">
    <source>
        <dbReference type="SAM" id="MobiDB-lite"/>
    </source>
</evidence>
<dbReference type="InterPro" id="IPR000014">
    <property type="entry name" value="PAS"/>
</dbReference>
<evidence type="ECO:0000313" key="4">
    <source>
        <dbReference type="Proteomes" id="UP000078541"/>
    </source>
</evidence>
<dbReference type="InterPro" id="IPR035965">
    <property type="entry name" value="PAS-like_dom_sf"/>
</dbReference>
<name>A0A195FRK3_9HYME</name>
<organism evidence="3 4">
    <name type="scientific">Trachymyrmex septentrionalis</name>
    <dbReference type="NCBI Taxonomy" id="34720"/>
    <lineage>
        <taxon>Eukaryota</taxon>
        <taxon>Metazoa</taxon>
        <taxon>Ecdysozoa</taxon>
        <taxon>Arthropoda</taxon>
        <taxon>Hexapoda</taxon>
        <taxon>Insecta</taxon>
        <taxon>Pterygota</taxon>
        <taxon>Neoptera</taxon>
        <taxon>Endopterygota</taxon>
        <taxon>Hymenoptera</taxon>
        <taxon>Apocrita</taxon>
        <taxon>Aculeata</taxon>
        <taxon>Formicoidea</taxon>
        <taxon>Formicidae</taxon>
        <taxon>Myrmicinae</taxon>
        <taxon>Trachymyrmex</taxon>
    </lineage>
</organism>
<dbReference type="AlphaFoldDB" id="A0A195FRK3"/>
<dbReference type="PROSITE" id="PS50112">
    <property type="entry name" value="PAS"/>
    <property type="match status" value="1"/>
</dbReference>
<feature type="compositionally biased region" description="Polar residues" evidence="1">
    <location>
        <begin position="920"/>
        <end position="932"/>
    </location>
</feature>